<feature type="binding site" evidence="8">
    <location>
        <begin position="115"/>
        <end position="117"/>
    </location>
    <ligand>
        <name>NAD(+)</name>
        <dbReference type="ChEBI" id="CHEBI:57540"/>
    </ligand>
</feature>
<protein>
    <recommendedName>
        <fullName evidence="4 8">L-lactate dehydrogenase</fullName>
        <shortName evidence="8">L-LDH</shortName>
        <ecNumber evidence="4 8">1.1.1.27</ecNumber>
    </recommendedName>
</protein>
<dbReference type="InterPro" id="IPR022383">
    <property type="entry name" value="Lactate/malate_DH_C"/>
</dbReference>
<comment type="function">
    <text evidence="8">Catalyzes the conversion of lactate to pyruvate.</text>
</comment>
<dbReference type="Proteomes" id="UP000311605">
    <property type="component" value="Unassembled WGS sequence"/>
</dbReference>
<dbReference type="OrthoDB" id="9802969at2"/>
<feature type="binding site" evidence="8">
    <location>
        <position position="11"/>
    </location>
    <ligand>
        <name>NAD(+)</name>
        <dbReference type="ChEBI" id="CHEBI:57540"/>
    </ligand>
</feature>
<feature type="binding site" evidence="8">
    <location>
        <position position="79"/>
    </location>
    <ligand>
        <name>substrate</name>
    </ligand>
</feature>
<feature type="binding site" evidence="8">
    <location>
        <position position="98"/>
    </location>
    <ligand>
        <name>NAD(+)</name>
        <dbReference type="ChEBI" id="CHEBI:57540"/>
    </ligand>
</feature>
<dbReference type="SUPFAM" id="SSF51735">
    <property type="entry name" value="NAD(P)-binding Rossmann-fold domains"/>
    <property type="match status" value="1"/>
</dbReference>
<dbReference type="InterPro" id="IPR036291">
    <property type="entry name" value="NAD(P)-bd_dom_sf"/>
</dbReference>
<feature type="binding site" evidence="8">
    <location>
        <begin position="76"/>
        <end position="77"/>
    </location>
    <ligand>
        <name>NAD(+)</name>
        <dbReference type="ChEBI" id="CHEBI:57540"/>
    </ligand>
</feature>
<keyword evidence="6 8" id="KW-0520">NAD</keyword>
<feature type="binding site" evidence="8">
    <location>
        <position position="62"/>
    </location>
    <ligand>
        <name>NAD(+)</name>
        <dbReference type="ChEBI" id="CHEBI:57540"/>
    </ligand>
</feature>
<reference evidence="13 14" key="1">
    <citation type="submission" date="2019-06" db="EMBL/GenBank/DDBJ databases">
        <title>The draft genome of Rhizobium smilacinae PTYR-5.</title>
        <authorList>
            <person name="Liu L."/>
            <person name="Li L."/>
            <person name="Zhang X."/>
        </authorList>
    </citation>
    <scope>NUCLEOTIDE SEQUENCE [LARGE SCALE GENOMIC DNA]</scope>
    <source>
        <strain evidence="13 14">PTYR-5</strain>
    </source>
</reference>
<feature type="binding site" evidence="10">
    <location>
        <begin position="7"/>
        <end position="12"/>
    </location>
    <ligand>
        <name>NAD(+)</name>
        <dbReference type="ChEBI" id="CHEBI:57540"/>
    </ligand>
</feature>
<dbReference type="HAMAP" id="MF_00488">
    <property type="entry name" value="Lactate_dehydrog"/>
    <property type="match status" value="1"/>
</dbReference>
<name>A0A5C4XBS3_9HYPH</name>
<evidence type="ECO:0000313" key="13">
    <source>
        <dbReference type="EMBL" id="TNM60792.1"/>
    </source>
</evidence>
<dbReference type="Gene3D" id="3.40.50.720">
    <property type="entry name" value="NAD(P)-binding Rossmann-like Domain"/>
    <property type="match status" value="1"/>
</dbReference>
<dbReference type="UniPathway" id="UPA00554">
    <property type="reaction ID" value="UER00611"/>
</dbReference>
<comment type="pathway">
    <text evidence="2 8">Fermentation; pyruvate fermentation to lactate; (S)-lactate from pyruvate: step 1/1.</text>
</comment>
<keyword evidence="8" id="KW-0597">Phosphoprotein</keyword>
<evidence type="ECO:0000256" key="3">
    <source>
        <dbReference type="ARBA" id="ARBA00006054"/>
    </source>
</evidence>
<sequence length="310" mass="32147">MKIGIVGAGMVGSSAGFALAIAGYANEIVFVDKNEALAVAQAEDISHAVPFMSATRVRAGGYADLAGAGIVVLSAGVGQRPGESRLELLGRNTAVIRSIVSEILAVVPDPILLVAANPVDIITHITASISGLPPHRVIGSGTILDTARFRSLLARHMEISPQSIPAFVIGEHGDSEVLAWSGAVAGSADLVSFAAQLGKPVTEEVRKAIDHDVRNAAYKIIEGKGATYYGIGAGIARIVRAITRDEGSVLSVSIQTAHVAGVDNVTLSLPRVVGARGVTADLLPDLDHEEFEALKRSARMLKDLSNSLGL</sequence>
<keyword evidence="14" id="KW-1185">Reference proteome</keyword>
<dbReference type="SUPFAM" id="SSF56327">
    <property type="entry name" value="LDH C-terminal domain-like"/>
    <property type="match status" value="1"/>
</dbReference>
<dbReference type="PROSITE" id="PS00064">
    <property type="entry name" value="L_LDH"/>
    <property type="match status" value="1"/>
</dbReference>
<dbReference type="InterPro" id="IPR018177">
    <property type="entry name" value="L-lactate_DH_AS"/>
</dbReference>
<dbReference type="GO" id="GO:0004459">
    <property type="term" value="F:L-lactate dehydrogenase (NAD+) activity"/>
    <property type="evidence" value="ECO:0007669"/>
    <property type="project" value="UniProtKB-UniRule"/>
</dbReference>
<evidence type="ECO:0000256" key="6">
    <source>
        <dbReference type="ARBA" id="ARBA00023027"/>
    </source>
</evidence>
<dbReference type="PANTHER" id="PTHR43128:SF16">
    <property type="entry name" value="L-LACTATE DEHYDROGENASE"/>
    <property type="match status" value="1"/>
</dbReference>
<organism evidence="13 14">
    <name type="scientific">Aliirhizobium smilacinae</name>
    <dbReference type="NCBI Taxonomy" id="1395944"/>
    <lineage>
        <taxon>Bacteria</taxon>
        <taxon>Pseudomonadati</taxon>
        <taxon>Pseudomonadota</taxon>
        <taxon>Alphaproteobacteria</taxon>
        <taxon>Hyphomicrobiales</taxon>
        <taxon>Rhizobiaceae</taxon>
        <taxon>Aliirhizobium</taxon>
    </lineage>
</organism>
<feature type="domain" description="Lactate/malate dehydrogenase N-terminal" evidence="11">
    <location>
        <begin position="1"/>
        <end position="139"/>
    </location>
</feature>
<dbReference type="GO" id="GO:0005737">
    <property type="term" value="C:cytoplasm"/>
    <property type="evidence" value="ECO:0007669"/>
    <property type="project" value="UniProtKB-SubCell"/>
</dbReference>
<feature type="modified residue" description="Phosphotyrosine" evidence="8">
    <location>
        <position position="218"/>
    </location>
</feature>
<dbReference type="PRINTS" id="PR00086">
    <property type="entry name" value="LLDHDRGNASE"/>
</dbReference>
<keyword evidence="8" id="KW-0963">Cytoplasm</keyword>
<dbReference type="Pfam" id="PF00056">
    <property type="entry name" value="Ldh_1_N"/>
    <property type="match status" value="1"/>
</dbReference>
<comment type="caution">
    <text evidence="8">Lacks conserved residue(s) required for the propagation of feature annotation.</text>
</comment>
<feature type="binding site" evidence="8">
    <location>
        <position position="85"/>
    </location>
    <ligand>
        <name>substrate</name>
    </ligand>
</feature>
<dbReference type="InterPro" id="IPR011304">
    <property type="entry name" value="L-lactate_DH"/>
</dbReference>
<evidence type="ECO:0000259" key="12">
    <source>
        <dbReference type="Pfam" id="PF02866"/>
    </source>
</evidence>
<dbReference type="EMBL" id="VDMN01000007">
    <property type="protein sequence ID" value="TNM60792.1"/>
    <property type="molecule type" value="Genomic_DNA"/>
</dbReference>
<gene>
    <name evidence="8" type="primary">ldh</name>
    <name evidence="13" type="ORF">FHP24_23610</name>
</gene>
<feature type="domain" description="Lactate/malate dehydrogenase C-terminal" evidence="12">
    <location>
        <begin position="142"/>
        <end position="303"/>
    </location>
</feature>
<dbReference type="GO" id="GO:0006096">
    <property type="term" value="P:glycolytic process"/>
    <property type="evidence" value="ECO:0007669"/>
    <property type="project" value="UniProtKB-UniRule"/>
</dbReference>
<comment type="similarity">
    <text evidence="3 8">Belongs to the LDH/MDH superfamily. LDH family.</text>
</comment>
<feature type="binding site" evidence="8">
    <location>
        <position position="140"/>
    </location>
    <ligand>
        <name>NAD(+)</name>
        <dbReference type="ChEBI" id="CHEBI:57540"/>
    </ligand>
</feature>
<dbReference type="AlphaFoldDB" id="A0A5C4XBS3"/>
<evidence type="ECO:0000256" key="4">
    <source>
        <dbReference type="ARBA" id="ARBA00012967"/>
    </source>
</evidence>
<evidence type="ECO:0000256" key="8">
    <source>
        <dbReference type="HAMAP-Rule" id="MF_00488"/>
    </source>
</evidence>
<feature type="binding site" evidence="10">
    <location>
        <position position="92"/>
    </location>
    <ligand>
        <name>NAD(+)</name>
        <dbReference type="ChEBI" id="CHEBI:57540"/>
    </ligand>
</feature>
<dbReference type="RefSeq" id="WP_139678704.1">
    <property type="nucleotide sequence ID" value="NZ_VDMN01000007.1"/>
</dbReference>
<evidence type="ECO:0000256" key="5">
    <source>
        <dbReference type="ARBA" id="ARBA00023002"/>
    </source>
</evidence>
<evidence type="ECO:0000256" key="10">
    <source>
        <dbReference type="PIRSR" id="PIRSR000102-3"/>
    </source>
</evidence>
<feature type="active site" description="Proton acceptor" evidence="8 9">
    <location>
        <position position="172"/>
    </location>
</feature>
<evidence type="ECO:0000313" key="14">
    <source>
        <dbReference type="Proteomes" id="UP000311605"/>
    </source>
</evidence>
<feature type="binding site" evidence="8 10">
    <location>
        <position position="32"/>
    </location>
    <ligand>
        <name>NAD(+)</name>
        <dbReference type="ChEBI" id="CHEBI:57540"/>
    </ligand>
</feature>
<feature type="binding site" evidence="8">
    <location>
        <begin position="117"/>
        <end position="120"/>
    </location>
    <ligand>
        <name>substrate</name>
    </ligand>
</feature>
<dbReference type="Pfam" id="PF02866">
    <property type="entry name" value="Ldh_1_C"/>
    <property type="match status" value="1"/>
</dbReference>
<evidence type="ECO:0000256" key="9">
    <source>
        <dbReference type="PIRSR" id="PIRSR000102-1"/>
    </source>
</evidence>
<comment type="catalytic activity">
    <reaction evidence="7 8">
        <text>(S)-lactate + NAD(+) = pyruvate + NADH + H(+)</text>
        <dbReference type="Rhea" id="RHEA:23444"/>
        <dbReference type="ChEBI" id="CHEBI:15361"/>
        <dbReference type="ChEBI" id="CHEBI:15378"/>
        <dbReference type="ChEBI" id="CHEBI:16651"/>
        <dbReference type="ChEBI" id="CHEBI:57540"/>
        <dbReference type="ChEBI" id="CHEBI:57945"/>
        <dbReference type="EC" id="1.1.1.27"/>
    </reaction>
</comment>
<dbReference type="PIRSF" id="PIRSF000102">
    <property type="entry name" value="Lac_mal_DH"/>
    <property type="match status" value="1"/>
</dbReference>
<comment type="subcellular location">
    <subcellularLocation>
        <location evidence="8">Cytoplasm</location>
    </subcellularLocation>
</comment>
<evidence type="ECO:0000256" key="7">
    <source>
        <dbReference type="ARBA" id="ARBA00049258"/>
    </source>
</evidence>
<dbReference type="NCBIfam" id="TIGR01771">
    <property type="entry name" value="L-LDH-NAD"/>
    <property type="match status" value="1"/>
</dbReference>
<evidence type="ECO:0000256" key="2">
    <source>
        <dbReference type="ARBA" id="ARBA00004843"/>
    </source>
</evidence>
<dbReference type="InterPro" id="IPR001236">
    <property type="entry name" value="Lactate/malate_DH_N"/>
</dbReference>
<dbReference type="PANTHER" id="PTHR43128">
    <property type="entry name" value="L-2-HYDROXYCARBOXYLATE DEHYDROGENASE (NAD(P)(+))"/>
    <property type="match status" value="1"/>
</dbReference>
<dbReference type="EC" id="1.1.1.27" evidence="4 8"/>
<comment type="function">
    <text evidence="1">Catalyzes the reversible oxidation of malate to oxaloacetate.</text>
</comment>
<comment type="caution">
    <text evidence="13">The sequence shown here is derived from an EMBL/GenBank/DDBJ whole genome shotgun (WGS) entry which is preliminary data.</text>
</comment>
<evidence type="ECO:0000256" key="1">
    <source>
        <dbReference type="ARBA" id="ARBA00003966"/>
    </source>
</evidence>
<comment type="subunit">
    <text evidence="8">Homotetramer.</text>
</comment>
<feature type="binding site" evidence="8">
    <location>
        <position position="227"/>
    </location>
    <ligand>
        <name>substrate</name>
    </ligand>
</feature>
<proteinExistence type="inferred from homology"/>
<dbReference type="InterPro" id="IPR015955">
    <property type="entry name" value="Lactate_DH/Glyco_Ohase_4_C"/>
</dbReference>
<feature type="binding site" evidence="8">
    <location>
        <begin position="145"/>
        <end position="148"/>
    </location>
    <ligand>
        <name>substrate</name>
    </ligand>
</feature>
<dbReference type="InterPro" id="IPR001557">
    <property type="entry name" value="L-lactate/malate_DH"/>
</dbReference>
<accession>A0A5C4XBS3</accession>
<dbReference type="Gene3D" id="3.90.110.10">
    <property type="entry name" value="Lactate dehydrogenase/glycoside hydrolase, family 4, C-terminal"/>
    <property type="match status" value="1"/>
</dbReference>
<keyword evidence="5 8" id="KW-0560">Oxidoreductase</keyword>
<evidence type="ECO:0000259" key="11">
    <source>
        <dbReference type="Pfam" id="PF00056"/>
    </source>
</evidence>
<dbReference type="GO" id="GO:0006089">
    <property type="term" value="P:lactate metabolic process"/>
    <property type="evidence" value="ECO:0007669"/>
    <property type="project" value="TreeGrafter"/>
</dbReference>